<name>A0A372ZNZ9_9ACTN</name>
<evidence type="ECO:0000313" key="3">
    <source>
        <dbReference type="EMBL" id="RGD56985.1"/>
    </source>
</evidence>
<feature type="transmembrane region" description="Helical" evidence="2">
    <location>
        <begin position="195"/>
        <end position="215"/>
    </location>
</feature>
<evidence type="ECO:0000256" key="1">
    <source>
        <dbReference type="SAM" id="MobiDB-lite"/>
    </source>
</evidence>
<evidence type="ECO:0008006" key="5">
    <source>
        <dbReference type="Google" id="ProtNLM"/>
    </source>
</evidence>
<feature type="region of interest" description="Disordered" evidence="1">
    <location>
        <begin position="1"/>
        <end position="30"/>
    </location>
</feature>
<gene>
    <name evidence="3" type="ORF">DR950_03535</name>
</gene>
<accession>A0A372ZNZ9</accession>
<keyword evidence="2" id="KW-0472">Membrane</keyword>
<proteinExistence type="predicted"/>
<evidence type="ECO:0000256" key="2">
    <source>
        <dbReference type="SAM" id="Phobius"/>
    </source>
</evidence>
<dbReference type="RefSeq" id="WP_117485669.1">
    <property type="nucleotide sequence ID" value="NZ_QVIG01000001.1"/>
</dbReference>
<feature type="transmembrane region" description="Helical" evidence="2">
    <location>
        <begin position="38"/>
        <end position="56"/>
    </location>
</feature>
<dbReference type="Proteomes" id="UP000263377">
    <property type="component" value="Unassembled WGS sequence"/>
</dbReference>
<reference evidence="3 4" key="1">
    <citation type="submission" date="2018-08" db="EMBL/GenBank/DDBJ databases">
        <title>Diversity &amp; Physiological Properties of Lignin-Decomposing Actinobacteria from Soil.</title>
        <authorList>
            <person name="Roh S.G."/>
            <person name="Kim S.B."/>
        </authorList>
    </citation>
    <scope>NUCLEOTIDE SEQUENCE [LARGE SCALE GENOMIC DNA]</scope>
    <source>
        <strain evidence="3 4">MMS17-GH009</strain>
    </source>
</reference>
<protein>
    <recommendedName>
        <fullName evidence="5">DUF3592 domain-containing protein</fullName>
    </recommendedName>
</protein>
<dbReference type="AlphaFoldDB" id="A0A372ZNZ9"/>
<keyword evidence="2" id="KW-1133">Transmembrane helix</keyword>
<keyword evidence="2" id="KW-0812">Transmembrane</keyword>
<sequence>MARRKKQKRPLAEGVVRPPKRVRRRPEPQLSPKAVRRTAWPVGVLTPVLMVGLAALGSNPDYELPCGILAFVVLSAGVIGLGFVRPRGLVIWPAVLFGVLLLALPAGSIRAQILADRGVETAVVVTAAHSAKDRNGTVSWTCDLRRADGRPLPHGRVGGFGCSAYAVGDTENVLVDPAGWAPPVSLDEDLPFRRGGVYVTAALAVLWGLLTLVAARRTLRDPGAAAGQRGGR</sequence>
<comment type="caution">
    <text evidence="3">The sequence shown here is derived from an EMBL/GenBank/DDBJ whole genome shotgun (WGS) entry which is preliminary data.</text>
</comment>
<dbReference type="EMBL" id="QVIG01000001">
    <property type="protein sequence ID" value="RGD56985.1"/>
    <property type="molecule type" value="Genomic_DNA"/>
</dbReference>
<feature type="transmembrane region" description="Helical" evidence="2">
    <location>
        <begin position="90"/>
        <end position="109"/>
    </location>
</feature>
<evidence type="ECO:0000313" key="4">
    <source>
        <dbReference type="Proteomes" id="UP000263377"/>
    </source>
</evidence>
<keyword evidence="4" id="KW-1185">Reference proteome</keyword>
<feature type="transmembrane region" description="Helical" evidence="2">
    <location>
        <begin position="62"/>
        <end position="83"/>
    </location>
</feature>
<organism evidence="3 4">
    <name type="scientific">Kitasatospora xanthocidica</name>
    <dbReference type="NCBI Taxonomy" id="83382"/>
    <lineage>
        <taxon>Bacteria</taxon>
        <taxon>Bacillati</taxon>
        <taxon>Actinomycetota</taxon>
        <taxon>Actinomycetes</taxon>
        <taxon>Kitasatosporales</taxon>
        <taxon>Streptomycetaceae</taxon>
        <taxon>Kitasatospora</taxon>
    </lineage>
</organism>